<dbReference type="InterPro" id="IPR027417">
    <property type="entry name" value="P-loop_NTPase"/>
</dbReference>
<evidence type="ECO:0000256" key="4">
    <source>
        <dbReference type="ARBA" id="ARBA00022840"/>
    </source>
</evidence>
<evidence type="ECO:0000256" key="6">
    <source>
        <dbReference type="ARBA" id="ARBA00023136"/>
    </source>
</evidence>
<dbReference type="InterPro" id="IPR011527">
    <property type="entry name" value="ABC1_TM_dom"/>
</dbReference>
<comment type="subcellular location">
    <subcellularLocation>
        <location evidence="1">Cell membrane</location>
        <topology evidence="1">Multi-pass membrane protein</topology>
    </subcellularLocation>
</comment>
<organism evidence="10 11">
    <name type="scientific">Lysinibacillus irui</name>
    <dbReference type="NCBI Taxonomy" id="2998077"/>
    <lineage>
        <taxon>Bacteria</taxon>
        <taxon>Bacillati</taxon>
        <taxon>Bacillota</taxon>
        <taxon>Bacilli</taxon>
        <taxon>Bacillales</taxon>
        <taxon>Bacillaceae</taxon>
        <taxon>Lysinibacillus</taxon>
    </lineage>
</organism>
<feature type="transmembrane region" description="Helical" evidence="7">
    <location>
        <begin position="168"/>
        <end position="186"/>
    </location>
</feature>
<keyword evidence="11" id="KW-1185">Reference proteome</keyword>
<dbReference type="EMBL" id="JAXUIA010000006">
    <property type="protein sequence ID" value="MEA0976796.1"/>
    <property type="molecule type" value="Genomic_DNA"/>
</dbReference>
<keyword evidence="5 7" id="KW-1133">Transmembrane helix</keyword>
<evidence type="ECO:0000313" key="10">
    <source>
        <dbReference type="EMBL" id="MEA0976796.1"/>
    </source>
</evidence>
<proteinExistence type="predicted"/>
<keyword evidence="3" id="KW-0547">Nucleotide-binding</keyword>
<dbReference type="Gene3D" id="1.20.1560.10">
    <property type="entry name" value="ABC transporter type 1, transmembrane domain"/>
    <property type="match status" value="1"/>
</dbReference>
<feature type="domain" description="ABC transporter" evidence="8">
    <location>
        <begin position="348"/>
        <end position="588"/>
    </location>
</feature>
<dbReference type="PANTHER" id="PTHR24221:SF646">
    <property type="entry name" value="HAEMOLYSIN SECRETION ATP-BINDING PROTEIN"/>
    <property type="match status" value="1"/>
</dbReference>
<keyword evidence="2 7" id="KW-0812">Transmembrane</keyword>
<keyword evidence="6 7" id="KW-0472">Membrane</keyword>
<dbReference type="InterPro" id="IPR036640">
    <property type="entry name" value="ABC1_TM_sf"/>
</dbReference>
<comment type="caution">
    <text evidence="10">The sequence shown here is derived from an EMBL/GenBank/DDBJ whole genome shotgun (WGS) entry which is preliminary data.</text>
</comment>
<dbReference type="PROSITE" id="PS50893">
    <property type="entry name" value="ABC_TRANSPORTER_2"/>
    <property type="match status" value="1"/>
</dbReference>
<gene>
    <name evidence="10" type="ORF">U6C28_10865</name>
</gene>
<evidence type="ECO:0000259" key="8">
    <source>
        <dbReference type="PROSITE" id="PS50893"/>
    </source>
</evidence>
<evidence type="ECO:0000259" key="9">
    <source>
        <dbReference type="PROSITE" id="PS50929"/>
    </source>
</evidence>
<dbReference type="PROSITE" id="PS50929">
    <property type="entry name" value="ABC_TM1F"/>
    <property type="match status" value="1"/>
</dbReference>
<dbReference type="PANTHER" id="PTHR24221">
    <property type="entry name" value="ATP-BINDING CASSETTE SUB-FAMILY B"/>
    <property type="match status" value="1"/>
</dbReference>
<dbReference type="Proteomes" id="UP001289615">
    <property type="component" value="Unassembled WGS sequence"/>
</dbReference>
<dbReference type="RefSeq" id="WP_322611631.1">
    <property type="nucleotide sequence ID" value="NZ_JAXLNX010000011.1"/>
</dbReference>
<dbReference type="Pfam" id="PF00005">
    <property type="entry name" value="ABC_tran"/>
    <property type="match status" value="1"/>
</dbReference>
<feature type="domain" description="ABC transmembrane type-1" evidence="9">
    <location>
        <begin position="28"/>
        <end position="315"/>
    </location>
</feature>
<evidence type="ECO:0000313" key="11">
    <source>
        <dbReference type="Proteomes" id="UP001289615"/>
    </source>
</evidence>
<keyword evidence="4 10" id="KW-0067">ATP-binding</keyword>
<protein>
    <submittedName>
        <fullName evidence="10">ABC transporter ATP-binding protein</fullName>
    </submittedName>
</protein>
<sequence>MKNENNNTFKNLIEIIKFIYKTTPVLFVINIVFYILLAFTPLLNLAIMKEVVNLVVDIIQNKGSITKGILLLIIQTLISILTWSAESVHKLIEIKMNQKIDFSLQKIIIQKANNLPLVFFDDHESYNKVERASAAGVRATSILAAILEILKNLITLTGYLVMLYSLHWILPVSITLLIFLPLWVNIRIGQQKYNQAYEQTPTQRRISYLYNLLIGKHAAKELRLSKHDNYLSALWEKLIWKNNTEQFNLEKRAVKSNLGVFSVKDISNLIFISSILYISSKGRLTMGDYFIFSQGITFSLSMIGEVAQGISSIFEGAIYINDYYDFINQEEEKLNAYLNNPLIFKKEIKVENLSFQYPHSDRKTLDNISFKIKCGEKIAIVGKNGAGKSTLINCIIGLYKTTEGKILYDGVHINQINPLYLRKKISAIFQDFVRYQLSIRKNICISDIENIDNDEKINRVVKETDINSLIEKLIHGYETELGTAFSGGQELSGGQWQKIGLTRALFKESEIIILDEPTAALDPIAESDILSKFIKSTKDKTSIFITHRLGICKEVDRIIVLDNGRLIEQGNHNELMALKGEYASMFKSQSDWYH</sequence>
<dbReference type="SMART" id="SM00382">
    <property type="entry name" value="AAA"/>
    <property type="match status" value="1"/>
</dbReference>
<dbReference type="Gene3D" id="3.40.50.300">
    <property type="entry name" value="P-loop containing nucleotide triphosphate hydrolases"/>
    <property type="match status" value="1"/>
</dbReference>
<feature type="transmembrane region" description="Helical" evidence="7">
    <location>
        <begin position="141"/>
        <end position="162"/>
    </location>
</feature>
<dbReference type="InterPro" id="IPR039421">
    <property type="entry name" value="Type_1_exporter"/>
</dbReference>
<dbReference type="SUPFAM" id="SSF52540">
    <property type="entry name" value="P-loop containing nucleoside triphosphate hydrolases"/>
    <property type="match status" value="1"/>
</dbReference>
<dbReference type="InterPro" id="IPR003593">
    <property type="entry name" value="AAA+_ATPase"/>
</dbReference>
<dbReference type="SUPFAM" id="SSF90123">
    <property type="entry name" value="ABC transporter transmembrane region"/>
    <property type="match status" value="1"/>
</dbReference>
<evidence type="ECO:0000256" key="2">
    <source>
        <dbReference type="ARBA" id="ARBA00022692"/>
    </source>
</evidence>
<reference evidence="10 11" key="1">
    <citation type="submission" date="2023-12" db="EMBL/GenBank/DDBJ databases">
        <title>Genome comparison identifies genes involved in endophytic behavior of Lysinibacillus irui and provides insights into its role as a plant-growth promoting bacterium.</title>
        <authorList>
            <person name="Hilario S."/>
            <person name="Matos I."/>
            <person name="Goncalves M.F.M."/>
            <person name="Pardo C.A."/>
            <person name="Santos M.J."/>
        </authorList>
    </citation>
    <scope>NUCLEOTIDE SEQUENCE [LARGE SCALE GENOMIC DNA]</scope>
    <source>
        <strain evidence="10 11">B3</strain>
    </source>
</reference>
<name>A0ABU5NLE0_9BACI</name>
<evidence type="ECO:0000256" key="3">
    <source>
        <dbReference type="ARBA" id="ARBA00022741"/>
    </source>
</evidence>
<evidence type="ECO:0000256" key="7">
    <source>
        <dbReference type="SAM" id="Phobius"/>
    </source>
</evidence>
<dbReference type="GO" id="GO:0005524">
    <property type="term" value="F:ATP binding"/>
    <property type="evidence" value="ECO:0007669"/>
    <property type="project" value="UniProtKB-KW"/>
</dbReference>
<feature type="transmembrane region" description="Helical" evidence="7">
    <location>
        <begin position="68"/>
        <end position="85"/>
    </location>
</feature>
<evidence type="ECO:0000256" key="1">
    <source>
        <dbReference type="ARBA" id="ARBA00004651"/>
    </source>
</evidence>
<accession>A0ABU5NLE0</accession>
<evidence type="ECO:0000256" key="5">
    <source>
        <dbReference type="ARBA" id="ARBA00022989"/>
    </source>
</evidence>
<feature type="transmembrane region" description="Helical" evidence="7">
    <location>
        <begin position="25"/>
        <end position="48"/>
    </location>
</feature>
<dbReference type="InterPro" id="IPR003439">
    <property type="entry name" value="ABC_transporter-like_ATP-bd"/>
</dbReference>